<keyword evidence="3" id="KW-1185">Reference proteome</keyword>
<dbReference type="InterPro" id="IPR012334">
    <property type="entry name" value="Pectin_lyas_fold"/>
</dbReference>
<name>A0ABT8F418_9BACT</name>
<dbReference type="Pfam" id="PF18962">
    <property type="entry name" value="Por_Secre_tail"/>
    <property type="match status" value="1"/>
</dbReference>
<accession>A0ABT8F418</accession>
<comment type="caution">
    <text evidence="2">The sequence shown here is derived from an EMBL/GenBank/DDBJ whole genome shotgun (WGS) entry which is preliminary data.</text>
</comment>
<evidence type="ECO:0000313" key="3">
    <source>
        <dbReference type="Proteomes" id="UP001168552"/>
    </source>
</evidence>
<feature type="domain" description="Ig-like" evidence="1">
    <location>
        <begin position="1334"/>
        <end position="1414"/>
    </location>
</feature>
<dbReference type="PROSITE" id="PS50835">
    <property type="entry name" value="IG_LIKE"/>
    <property type="match status" value="6"/>
</dbReference>
<dbReference type="InterPro" id="IPR013783">
    <property type="entry name" value="Ig-like_fold"/>
</dbReference>
<feature type="domain" description="Ig-like" evidence="1">
    <location>
        <begin position="1502"/>
        <end position="1581"/>
    </location>
</feature>
<evidence type="ECO:0000259" key="1">
    <source>
        <dbReference type="PROSITE" id="PS50835"/>
    </source>
</evidence>
<dbReference type="InterPro" id="IPR003599">
    <property type="entry name" value="Ig_sub"/>
</dbReference>
<reference evidence="2" key="1">
    <citation type="submission" date="2023-06" db="EMBL/GenBank/DDBJ databases">
        <title>Cytophagales bacterium Strain LB-30, isolated from soil.</title>
        <authorList>
            <person name="Liu B."/>
        </authorList>
    </citation>
    <scope>NUCLEOTIDE SEQUENCE</scope>
    <source>
        <strain evidence="2">LB-30</strain>
    </source>
</reference>
<dbReference type="SMART" id="SM00409">
    <property type="entry name" value="IG"/>
    <property type="match status" value="6"/>
</dbReference>
<dbReference type="RefSeq" id="WP_320003733.1">
    <property type="nucleotide sequence ID" value="NZ_JAUHJS010000003.1"/>
</dbReference>
<dbReference type="InterPro" id="IPR026444">
    <property type="entry name" value="Secre_tail"/>
</dbReference>
<dbReference type="Proteomes" id="UP001168552">
    <property type="component" value="Unassembled WGS sequence"/>
</dbReference>
<dbReference type="Gene3D" id="2.60.40.10">
    <property type="entry name" value="Immunoglobulins"/>
    <property type="match status" value="7"/>
</dbReference>
<feature type="domain" description="Ig-like" evidence="1">
    <location>
        <begin position="1431"/>
        <end position="1497"/>
    </location>
</feature>
<organism evidence="2 3">
    <name type="scientific">Shiella aurantiaca</name>
    <dbReference type="NCBI Taxonomy" id="3058365"/>
    <lineage>
        <taxon>Bacteria</taxon>
        <taxon>Pseudomonadati</taxon>
        <taxon>Bacteroidota</taxon>
        <taxon>Cytophagia</taxon>
        <taxon>Cytophagales</taxon>
        <taxon>Shiellaceae</taxon>
        <taxon>Shiella</taxon>
    </lineage>
</organism>
<feature type="domain" description="Ig-like" evidence="1">
    <location>
        <begin position="1167"/>
        <end position="1330"/>
    </location>
</feature>
<feature type="domain" description="Ig-like" evidence="1">
    <location>
        <begin position="505"/>
        <end position="585"/>
    </location>
</feature>
<protein>
    <submittedName>
        <fullName evidence="2">Immunoglobulin domain-containing protein</fullName>
    </submittedName>
</protein>
<dbReference type="SMART" id="SM00408">
    <property type="entry name" value="IGc2"/>
    <property type="match status" value="2"/>
</dbReference>
<gene>
    <name evidence="2" type="ORF">QWY31_06825</name>
</gene>
<sequence>MKNQFLFLEPFLRGKSKWKVLMLSLALMFCTSSLLLAQSYFTEFATGIQGSNDKYTNNAFVDSLGNLWVVGGFAGSADFNPDPAVAYLLQTNLNTTLRTDPYIARYGTNGEFLSAVNPFMSNSAFNDRAYDVAGTKSGYVYYSTGSEVGRGTLGKYDLAGALQWEILLLKGGPGTQQHITYPYALDTDEEDNLYVTGAYQGTMQFIQTPTITSRTSNNLLSGWWGKYSADGQTLEWLHTFTDTNAIGYDIEVDTLNDRVLVLGTLVGTVDFDFSEGSALVAAHPSARSLFLAEYSTVDGSFIRVNALGNVTASNFETIGARLAVDANGDVYVAGHLMNGAVDFDLGASAAMYTPIGSWDAFLVKYSLSGNEYQFEWLKSISGSSNNEFTRDLDILANGNILWSTSAASMSIIVGGGANLSALGSSDIVLMEYNPADGTVVNQLRLGGNEEDYAFTAPSASGFAVVGTTATNSIDFQGENGTLTFTAPNSGGYHIFFNQFVPCEAPAMVSQTTGPIEICEGTALLLESEVTGSGLNYQWRKDGQDIDGATSASYEIASTSFTDAATYSLAVTGLCGTITSTDISVTINDSPNPYVVQYRDSLYAVFSANAAFTEAEANSAGKAYVWYKDDVDLGLASTSYKIFATEPGDYRVEVTENNCTGASTAYRVGRTFYVNRLSAVTNGDGSSWESPFLSLHDALSVAVSGDQVWVAQGTYRPSTSDRLVRFTVPSGVKVFGGFAGTETDPSERALGQYTILNGDINGDDDGLVNLSNTTMVDNSLTLMYLENPKGNVVDGFIFQRGFANYTNSDVNGQQAAGLFVYAIDEQDNSVTVRNVMFRDNAAVFGASFLVRNDVGASNLSSTFENCIFLRNSAEIAAGGSAVNFGTNTNTRNVLTMVNCYFENNNSTNFRNAGWGMGTIMGTNTTNGGTVEVEFVNSTFINNSAIQTTGTLFRLYTNNSNPNRYTFRNSVIQQAGAQTEILFRNDGGAHNLGFYATDMWGNVPTPQSANFTYFASDIYNHTQTFESTTFGGEELKTPTNCSRSMDEGTLTDVANKLPNTDLLGNPRQAGTIDRGAIEVLGSKLFPLQSVAIVGGGTFCQSDSVALEVNISGDFTAIEWKKYGSNEVFGTDTLLILNPALAEQSATYYATVSNQCNTLSTGGATVTINPTTEILSITPSTAVCENSALDLNVEAQGANLEYQWFFNGSAIDGATSTKYSIAQVDANTSGDYSVRLIGTCGTLISEAISVGTTSTTEISQQPQPVSACFNEEVSLSILANGATGYQWFRNNIEVAGATESTLTLNVSEATTGNYYCIVTGCTENVTSETVAVGALDPLVINSVSEGQEACLGSEINLSVNASGTNLSYQWLKDGVLIDNATSASLVIASFSSSDAGSYMVEVSSDCGSTSSTAIVLSEAAALSITNTYGAAAYCEGANFTLGVSATGAITYQWYKDDVAIENATQAEYVVTSALNADEGVYRCELTGCEGTLSTDNMVVNVYQTPSVSSTTGDGLYCLGASVTLSTEATGDALNYQWYFNGLAIGNATTASYSFSLSTETEGSYYCYVYNTCTGAYSASQAVFAIDAPYFTGESAPYMYCEGQTLEIGAYPNVEADTYQWYFENTPIEGATGQVLVIENLSPDNTGNYSCEASNCSGTGVYYQYVEVMANQIPTVIESSGVLSSSLQADGYQWYQNGQAIPNANGQNYSPSETGDYSVQLYFERGCGGTSEPYTFNVLGISDELSRETVVYPNPAQGVLFIKEAAGAEIQAVELMEASGKVVRRFRAKPSQIDVQDLTKGVYLLKITYLNGRVVKRVVIE</sequence>
<feature type="domain" description="Ig-like" evidence="1">
    <location>
        <begin position="1589"/>
        <end position="1665"/>
    </location>
</feature>
<dbReference type="InterPro" id="IPR007110">
    <property type="entry name" value="Ig-like_dom"/>
</dbReference>
<dbReference type="PANTHER" id="PTHR46013">
    <property type="entry name" value="VASCULAR CELL ADHESION MOLECULE 1"/>
    <property type="match status" value="1"/>
</dbReference>
<dbReference type="InterPro" id="IPR036179">
    <property type="entry name" value="Ig-like_dom_sf"/>
</dbReference>
<dbReference type="PANTHER" id="PTHR46013:SF4">
    <property type="entry name" value="B-CELL RECEPTOR CD22-RELATED"/>
    <property type="match status" value="1"/>
</dbReference>
<dbReference type="SUPFAM" id="SSF48726">
    <property type="entry name" value="Immunoglobulin"/>
    <property type="match status" value="7"/>
</dbReference>
<dbReference type="EMBL" id="JAUHJS010000003">
    <property type="protein sequence ID" value="MDN4165207.1"/>
    <property type="molecule type" value="Genomic_DNA"/>
</dbReference>
<proteinExistence type="predicted"/>
<dbReference type="InterPro" id="IPR003598">
    <property type="entry name" value="Ig_sub2"/>
</dbReference>
<dbReference type="SUPFAM" id="SSF51126">
    <property type="entry name" value="Pectin lyase-like"/>
    <property type="match status" value="1"/>
</dbReference>
<dbReference type="SUPFAM" id="SSF101898">
    <property type="entry name" value="NHL repeat"/>
    <property type="match status" value="1"/>
</dbReference>
<dbReference type="NCBIfam" id="TIGR04183">
    <property type="entry name" value="Por_Secre_tail"/>
    <property type="match status" value="1"/>
</dbReference>
<dbReference type="CDD" id="cd00096">
    <property type="entry name" value="Ig"/>
    <property type="match status" value="1"/>
</dbReference>
<dbReference type="Gene3D" id="2.160.20.10">
    <property type="entry name" value="Single-stranded right-handed beta-helix, Pectin lyase-like"/>
    <property type="match status" value="1"/>
</dbReference>
<dbReference type="InterPro" id="IPR011050">
    <property type="entry name" value="Pectin_lyase_fold/virulence"/>
</dbReference>
<evidence type="ECO:0000313" key="2">
    <source>
        <dbReference type="EMBL" id="MDN4165207.1"/>
    </source>
</evidence>